<gene>
    <name evidence="1" type="ORF">BZ3500_MVSOF-1268-A1-R1_CHR3-3G06521</name>
</gene>
<keyword evidence="2" id="KW-1185">Reference proteome</keyword>
<proteinExistence type="predicted"/>
<sequence>MRRLFDVPGSLPIDIAHLLGNNTPALLWKSPVCWRPVKDGTRILSTAAALLEGAQKANTCYKIHEWLQFELNGSVAELTDAGMPNMYVAHWADFVRLVRLVLDRSPASIERIQTIDELADRFVQGQERL</sequence>
<name>A0A2X0LHJ4_9BASI</name>
<evidence type="ECO:0000313" key="2">
    <source>
        <dbReference type="Proteomes" id="UP000249723"/>
    </source>
</evidence>
<reference evidence="2" key="1">
    <citation type="submission" date="2016-10" db="EMBL/GenBank/DDBJ databases">
        <authorList>
            <person name="Jeantristanb JTB J.-T."/>
            <person name="Ricardo R."/>
        </authorList>
    </citation>
    <scope>NUCLEOTIDE SEQUENCE [LARGE SCALE GENOMIC DNA]</scope>
</reference>
<accession>A0A2X0LHJ4</accession>
<evidence type="ECO:0000313" key="1">
    <source>
        <dbReference type="EMBL" id="SCZ98017.1"/>
    </source>
</evidence>
<protein>
    <submittedName>
        <fullName evidence="1">BZ3500_MvSof-1268-A1-R1_Chr3-3g06521 protein</fullName>
    </submittedName>
</protein>
<dbReference type="AlphaFoldDB" id="A0A2X0LHJ4"/>
<organism evidence="1 2">
    <name type="scientific">Microbotryum saponariae</name>
    <dbReference type="NCBI Taxonomy" id="289078"/>
    <lineage>
        <taxon>Eukaryota</taxon>
        <taxon>Fungi</taxon>
        <taxon>Dikarya</taxon>
        <taxon>Basidiomycota</taxon>
        <taxon>Pucciniomycotina</taxon>
        <taxon>Microbotryomycetes</taxon>
        <taxon>Microbotryales</taxon>
        <taxon>Microbotryaceae</taxon>
        <taxon>Microbotryum</taxon>
    </lineage>
</organism>
<dbReference type="Proteomes" id="UP000249723">
    <property type="component" value="Unassembled WGS sequence"/>
</dbReference>
<dbReference type="STRING" id="289078.A0A2X0LHJ4"/>
<dbReference type="EMBL" id="FMWP01000094">
    <property type="protein sequence ID" value="SCZ98017.1"/>
    <property type="molecule type" value="Genomic_DNA"/>
</dbReference>